<dbReference type="AlphaFoldDB" id="A0AAV0I352"/>
<proteinExistence type="predicted"/>
<evidence type="ECO:0000313" key="1">
    <source>
        <dbReference type="EMBL" id="CAI0391029.1"/>
    </source>
</evidence>
<gene>
    <name evidence="1" type="ORF">LITE_LOCUS6974</name>
</gene>
<reference evidence="1" key="1">
    <citation type="submission" date="2022-08" db="EMBL/GenBank/DDBJ databases">
        <authorList>
            <person name="Gutierrez-Valencia J."/>
        </authorList>
    </citation>
    <scope>NUCLEOTIDE SEQUENCE</scope>
</reference>
<keyword evidence="2" id="KW-1185">Reference proteome</keyword>
<protein>
    <submittedName>
        <fullName evidence="1">Uncharacterized protein</fullName>
    </submittedName>
</protein>
<name>A0AAV0I352_9ROSI</name>
<comment type="caution">
    <text evidence="1">The sequence shown here is derived from an EMBL/GenBank/DDBJ whole genome shotgun (WGS) entry which is preliminary data.</text>
</comment>
<dbReference type="Proteomes" id="UP001154282">
    <property type="component" value="Unassembled WGS sequence"/>
</dbReference>
<evidence type="ECO:0000313" key="2">
    <source>
        <dbReference type="Proteomes" id="UP001154282"/>
    </source>
</evidence>
<accession>A0AAV0I352</accession>
<organism evidence="1 2">
    <name type="scientific">Linum tenue</name>
    <dbReference type="NCBI Taxonomy" id="586396"/>
    <lineage>
        <taxon>Eukaryota</taxon>
        <taxon>Viridiplantae</taxon>
        <taxon>Streptophyta</taxon>
        <taxon>Embryophyta</taxon>
        <taxon>Tracheophyta</taxon>
        <taxon>Spermatophyta</taxon>
        <taxon>Magnoliopsida</taxon>
        <taxon>eudicotyledons</taxon>
        <taxon>Gunneridae</taxon>
        <taxon>Pentapetalae</taxon>
        <taxon>rosids</taxon>
        <taxon>fabids</taxon>
        <taxon>Malpighiales</taxon>
        <taxon>Linaceae</taxon>
        <taxon>Linum</taxon>
    </lineage>
</organism>
<dbReference type="EMBL" id="CAMGYJ010000003">
    <property type="protein sequence ID" value="CAI0391029.1"/>
    <property type="molecule type" value="Genomic_DNA"/>
</dbReference>
<sequence length="206" mass="23606">MREGLLGKSIVFSFSPSSHRTVPATSSEFRPFVSLTFLPQEIPTIMRSALPFSLWRRRLCVPLQSRRRFVLPTFNQFPSPHRQSRIPIFICNPKFLPLILLNSNSSSLNPAIGNRFAFKHRFGFGDEGSGCHEFQPMDLVLINSEEKVFVVEGQVIQVQSNWCDMGCLECPHKVEEDWRTFADTIRKLLKLQKSKTCYKVLLMAGV</sequence>